<evidence type="ECO:0000313" key="3">
    <source>
        <dbReference type="Proteomes" id="UP000649328"/>
    </source>
</evidence>
<keyword evidence="3" id="KW-1185">Reference proteome</keyword>
<dbReference type="EMBL" id="JACBPP010000009">
    <property type="protein sequence ID" value="KAF7999585.1"/>
    <property type="molecule type" value="Genomic_DNA"/>
</dbReference>
<comment type="caution">
    <text evidence="2">The sequence shown here is derived from an EMBL/GenBank/DDBJ whole genome shotgun (WGS) entry which is preliminary data.</text>
</comment>
<accession>A0A8H7GLC5</accession>
<dbReference type="Proteomes" id="UP000649328">
    <property type="component" value="Unassembled WGS sequence"/>
</dbReference>
<protein>
    <submittedName>
        <fullName evidence="2">Uncharacterized protein</fullName>
    </submittedName>
</protein>
<name>A0A8H7GLC5_9ASCO</name>
<feature type="compositionally biased region" description="Acidic residues" evidence="1">
    <location>
        <begin position="11"/>
        <end position="31"/>
    </location>
</feature>
<dbReference type="AlphaFoldDB" id="A0A8H7GLC5"/>
<organism evidence="2 3">
    <name type="scientific">Metschnikowia pulcherrima</name>
    <dbReference type="NCBI Taxonomy" id="27326"/>
    <lineage>
        <taxon>Eukaryota</taxon>
        <taxon>Fungi</taxon>
        <taxon>Dikarya</taxon>
        <taxon>Ascomycota</taxon>
        <taxon>Saccharomycotina</taxon>
        <taxon>Pichiomycetes</taxon>
        <taxon>Metschnikowiaceae</taxon>
        <taxon>Metschnikowia</taxon>
    </lineage>
</organism>
<evidence type="ECO:0000256" key="1">
    <source>
        <dbReference type="SAM" id="MobiDB-lite"/>
    </source>
</evidence>
<dbReference type="OrthoDB" id="4098099at2759"/>
<sequence>MQKDIDKFLDGDDDQIVDEIGSSDDEEEYGSDLDGMSERDDTLMVRHCIKHLRGEAKEEAEKGLADGTIYQYKGFVDWFKKQYVTDKAVLLYREAQGTYQTLLLAEYNLKFKHIRVRNMLYQYPLPDCVLYEIYLSHLQNPRLAEEIRRRELETGCELRKTFPLSLSIVEEWTLNPDC</sequence>
<proteinExistence type="predicted"/>
<feature type="compositionally biased region" description="Basic and acidic residues" evidence="1">
    <location>
        <begin position="1"/>
        <end position="10"/>
    </location>
</feature>
<feature type="region of interest" description="Disordered" evidence="1">
    <location>
        <begin position="1"/>
        <end position="37"/>
    </location>
</feature>
<evidence type="ECO:0000313" key="2">
    <source>
        <dbReference type="EMBL" id="KAF7999585.1"/>
    </source>
</evidence>
<gene>
    <name evidence="2" type="ORF">HF325_006261</name>
</gene>
<reference evidence="2" key="1">
    <citation type="submission" date="2020-10" db="EMBL/GenBank/DDBJ databases">
        <title>The Whole-Genome Sequence of Metschnikowia persimmonesis, a Novel Endophytic Yeast Species Isolated from Medicinal Plant Diospyros kaki Thumb.</title>
        <authorList>
            <person name="Rahmat E."/>
            <person name="Kang Y."/>
        </authorList>
    </citation>
    <scope>NUCLEOTIDE SEQUENCE</scope>
    <source>
        <strain evidence="2">KIOM G15050</strain>
    </source>
</reference>